<dbReference type="Gene3D" id="3.90.1300.10">
    <property type="entry name" value="Amidase signature (AS) domain"/>
    <property type="match status" value="1"/>
</dbReference>
<dbReference type="Proteomes" id="UP000727962">
    <property type="component" value="Unassembled WGS sequence"/>
</dbReference>
<dbReference type="InterPro" id="IPR036928">
    <property type="entry name" value="AS_sf"/>
</dbReference>
<accession>A0A931LTE4</accession>
<proteinExistence type="inferred from homology"/>
<evidence type="ECO:0000313" key="4">
    <source>
        <dbReference type="Proteomes" id="UP000727962"/>
    </source>
</evidence>
<evidence type="ECO:0000259" key="2">
    <source>
        <dbReference type="Pfam" id="PF01425"/>
    </source>
</evidence>
<dbReference type="Pfam" id="PF01425">
    <property type="entry name" value="Amidase"/>
    <property type="match status" value="1"/>
</dbReference>
<dbReference type="PANTHER" id="PTHR11895:SF7">
    <property type="entry name" value="GLUTAMYL-TRNA(GLN) AMIDOTRANSFERASE SUBUNIT A, MITOCHONDRIAL"/>
    <property type="match status" value="1"/>
</dbReference>
<sequence>MSVNHYSSIRDLGAALRSRAVSSKELARMYLGRLASLGKEHNAVAELTEGLAMKQAEAADKRLADGRSLGPLDGIPFGVKDLLATKGIPTRWGSPGHFDQVFPEDATAVARLQDAGGVLVAKLAMIELAGGGNYNVAAASATGPCLSAFDKTRWAGGSSSGSGAATALGCVGYSLGSETSGSITCPSAFNGLTGFRGTYGRVSRYGAMALCWTLDKIGPMGRSAEDVATVLQTIAGPDPKDSSTLTEPLRLRPRGGKPKIGLLKEEWEKNKATDCKKAYDETLKVLHKMGYETVDVAYPDLPYGTAIGIIVDAEGSSAHENFIRGDRFQMLADVNQVAGFAAALETRAVDYLWAMRFRQQEGIRANEVWAKCDAIFTPVFYHGAPSASEPLDKGFELMGGDDGPSNLHGWPALAFPIGFEGAWPLGGQILAPVMREDSCYRIVRDYQRETDWHMKRPAP</sequence>
<evidence type="ECO:0000256" key="1">
    <source>
        <dbReference type="ARBA" id="ARBA00009199"/>
    </source>
</evidence>
<protein>
    <submittedName>
        <fullName evidence="3">Amidase</fullName>
    </submittedName>
</protein>
<organism evidence="3 4">
    <name type="scientific">Fimbriimonas ginsengisoli</name>
    <dbReference type="NCBI Taxonomy" id="1005039"/>
    <lineage>
        <taxon>Bacteria</taxon>
        <taxon>Bacillati</taxon>
        <taxon>Armatimonadota</taxon>
        <taxon>Fimbriimonadia</taxon>
        <taxon>Fimbriimonadales</taxon>
        <taxon>Fimbriimonadaceae</taxon>
        <taxon>Fimbriimonas</taxon>
    </lineage>
</organism>
<gene>
    <name evidence="3" type="ORF">HYR64_07805</name>
</gene>
<dbReference type="SUPFAM" id="SSF75304">
    <property type="entry name" value="Amidase signature (AS) enzymes"/>
    <property type="match status" value="1"/>
</dbReference>
<evidence type="ECO:0000313" key="3">
    <source>
        <dbReference type="EMBL" id="MBI1756994.1"/>
    </source>
</evidence>
<reference evidence="3" key="1">
    <citation type="submission" date="2020-07" db="EMBL/GenBank/DDBJ databases">
        <title>Huge and variable diversity of episymbiotic CPR bacteria and DPANN archaea in groundwater ecosystems.</title>
        <authorList>
            <person name="He C.Y."/>
            <person name="Keren R."/>
            <person name="Whittaker M."/>
            <person name="Farag I.F."/>
            <person name="Doudna J."/>
            <person name="Cate J.H.D."/>
            <person name="Banfield J.F."/>
        </authorList>
    </citation>
    <scope>NUCLEOTIDE SEQUENCE</scope>
    <source>
        <strain evidence="3">NC_groundwater_17_Pr7_B-0.1um_64_12</strain>
    </source>
</reference>
<comment type="similarity">
    <text evidence="1">Belongs to the amidase family.</text>
</comment>
<dbReference type="EMBL" id="JACOSL010000047">
    <property type="protein sequence ID" value="MBI1756994.1"/>
    <property type="molecule type" value="Genomic_DNA"/>
</dbReference>
<comment type="caution">
    <text evidence="3">The sequence shown here is derived from an EMBL/GenBank/DDBJ whole genome shotgun (WGS) entry which is preliminary data.</text>
</comment>
<dbReference type="InterPro" id="IPR023631">
    <property type="entry name" value="Amidase_dom"/>
</dbReference>
<dbReference type="GO" id="GO:0003824">
    <property type="term" value="F:catalytic activity"/>
    <property type="evidence" value="ECO:0007669"/>
    <property type="project" value="InterPro"/>
</dbReference>
<dbReference type="AlphaFoldDB" id="A0A931LTE4"/>
<name>A0A931LTE4_FIMGI</name>
<feature type="domain" description="Amidase" evidence="2">
    <location>
        <begin position="25"/>
        <end position="439"/>
    </location>
</feature>
<dbReference type="InterPro" id="IPR000120">
    <property type="entry name" value="Amidase"/>
</dbReference>
<dbReference type="PANTHER" id="PTHR11895">
    <property type="entry name" value="TRANSAMIDASE"/>
    <property type="match status" value="1"/>
</dbReference>